<dbReference type="PANTHER" id="PTHR33048">
    <property type="entry name" value="PTH11-LIKE INTEGRAL MEMBRANE PROTEIN (AFU_ORTHOLOGUE AFUA_5G11245)"/>
    <property type="match status" value="1"/>
</dbReference>
<feature type="domain" description="Rhodopsin" evidence="8">
    <location>
        <begin position="47"/>
        <end position="318"/>
    </location>
</feature>
<evidence type="ECO:0000256" key="4">
    <source>
        <dbReference type="ARBA" id="ARBA00023136"/>
    </source>
</evidence>
<dbReference type="InterPro" id="IPR049326">
    <property type="entry name" value="Rhodopsin_dom_fungi"/>
</dbReference>
<keyword evidence="4 7" id="KW-0472">Membrane</keyword>
<evidence type="ECO:0000259" key="8">
    <source>
        <dbReference type="Pfam" id="PF20684"/>
    </source>
</evidence>
<evidence type="ECO:0000256" key="2">
    <source>
        <dbReference type="ARBA" id="ARBA00022692"/>
    </source>
</evidence>
<dbReference type="Pfam" id="PF20684">
    <property type="entry name" value="Fung_rhodopsin"/>
    <property type="match status" value="1"/>
</dbReference>
<evidence type="ECO:0000256" key="5">
    <source>
        <dbReference type="ARBA" id="ARBA00038359"/>
    </source>
</evidence>
<feature type="transmembrane region" description="Helical" evidence="7">
    <location>
        <begin position="123"/>
        <end position="142"/>
    </location>
</feature>
<dbReference type="GO" id="GO:0016020">
    <property type="term" value="C:membrane"/>
    <property type="evidence" value="ECO:0007669"/>
    <property type="project" value="UniProtKB-SubCell"/>
</dbReference>
<comment type="caution">
    <text evidence="9">The sequence shown here is derived from an EMBL/GenBank/DDBJ whole genome shotgun (WGS) entry which is preliminary data.</text>
</comment>
<dbReference type="PANTHER" id="PTHR33048:SF47">
    <property type="entry name" value="INTEGRAL MEMBRANE PROTEIN-RELATED"/>
    <property type="match status" value="1"/>
</dbReference>
<protein>
    <recommendedName>
        <fullName evidence="8">Rhodopsin domain-containing protein</fullName>
    </recommendedName>
</protein>
<organism evidence="9 10">
    <name type="scientific">Clonostachys byssicola</name>
    <dbReference type="NCBI Taxonomy" id="160290"/>
    <lineage>
        <taxon>Eukaryota</taxon>
        <taxon>Fungi</taxon>
        <taxon>Dikarya</taxon>
        <taxon>Ascomycota</taxon>
        <taxon>Pezizomycotina</taxon>
        <taxon>Sordariomycetes</taxon>
        <taxon>Hypocreomycetidae</taxon>
        <taxon>Hypocreales</taxon>
        <taxon>Bionectriaceae</taxon>
        <taxon>Clonostachys</taxon>
    </lineage>
</organism>
<evidence type="ECO:0000313" key="9">
    <source>
        <dbReference type="EMBL" id="CAG9975160.1"/>
    </source>
</evidence>
<name>A0A9N9XX76_9HYPO</name>
<comment type="similarity">
    <text evidence="5">Belongs to the SAT4 family.</text>
</comment>
<proteinExistence type="inferred from homology"/>
<reference evidence="9" key="1">
    <citation type="submission" date="2021-10" db="EMBL/GenBank/DDBJ databases">
        <authorList>
            <person name="Piombo E."/>
        </authorList>
    </citation>
    <scope>NUCLEOTIDE SEQUENCE</scope>
</reference>
<sequence length="404" mass="45520">MPNYVTIESQISAVDNLNDPVPSWNRPATILGTTLAFSAITSICVSFRLHTRFFVLRVPGWDDYMMGTAMLVGVIGVVCMCLGVCSSHDELQFNDHLTNEHTAPYLGGLGEHFVELSAEKRKTYFFLFYLADGSFVTSVGMIKSSLLLQYLRVFKRHTVQRDACMVVLIAVAIWGSVTTFMAWFPCFPIKGYWDWSITDRKCYGYGSLYVSDHYATFLAHSIANMLLDIIILLLPTPLLWDSDTLKRTKLGIAGLLTLGLIANILAVLRLAETVKHKAMSHPTFDHSWYAPPLCLLGMLEVNVACIGASIPVFWPVIRSTMNAIFVTREIDVQVASRSMHLERSESLYSHDNSDGERRLWNNSRGESSHNEHYKDTYIMDHVDPLRKKKSGAVDSVITADRNKY</sequence>
<feature type="transmembrane region" description="Helical" evidence="7">
    <location>
        <begin position="28"/>
        <end position="47"/>
    </location>
</feature>
<dbReference type="Proteomes" id="UP000754883">
    <property type="component" value="Unassembled WGS sequence"/>
</dbReference>
<evidence type="ECO:0000256" key="7">
    <source>
        <dbReference type="SAM" id="Phobius"/>
    </source>
</evidence>
<feature type="transmembrane region" description="Helical" evidence="7">
    <location>
        <begin position="68"/>
        <end position="89"/>
    </location>
</feature>
<dbReference type="AlphaFoldDB" id="A0A9N9XX76"/>
<feature type="transmembrane region" description="Helical" evidence="7">
    <location>
        <begin position="250"/>
        <end position="268"/>
    </location>
</feature>
<comment type="subcellular location">
    <subcellularLocation>
        <location evidence="1">Membrane</location>
        <topology evidence="1">Multi-pass membrane protein</topology>
    </subcellularLocation>
</comment>
<evidence type="ECO:0000256" key="1">
    <source>
        <dbReference type="ARBA" id="ARBA00004141"/>
    </source>
</evidence>
<feature type="transmembrane region" description="Helical" evidence="7">
    <location>
        <begin position="217"/>
        <end position="238"/>
    </location>
</feature>
<feature type="transmembrane region" description="Helical" evidence="7">
    <location>
        <begin position="163"/>
        <end position="184"/>
    </location>
</feature>
<feature type="region of interest" description="Disordered" evidence="6">
    <location>
        <begin position="345"/>
        <end position="372"/>
    </location>
</feature>
<keyword evidence="10" id="KW-1185">Reference proteome</keyword>
<gene>
    <name evidence="9" type="ORF">CBYS24578_00015534</name>
</gene>
<dbReference type="InterPro" id="IPR052337">
    <property type="entry name" value="SAT4-like"/>
</dbReference>
<evidence type="ECO:0000313" key="10">
    <source>
        <dbReference type="Proteomes" id="UP000754883"/>
    </source>
</evidence>
<evidence type="ECO:0000256" key="6">
    <source>
        <dbReference type="SAM" id="MobiDB-lite"/>
    </source>
</evidence>
<feature type="transmembrane region" description="Helical" evidence="7">
    <location>
        <begin position="288"/>
        <end position="314"/>
    </location>
</feature>
<accession>A0A9N9XX76</accession>
<keyword evidence="2 7" id="KW-0812">Transmembrane</keyword>
<dbReference type="OrthoDB" id="61113at2759"/>
<keyword evidence="3 7" id="KW-1133">Transmembrane helix</keyword>
<evidence type="ECO:0000256" key="3">
    <source>
        <dbReference type="ARBA" id="ARBA00022989"/>
    </source>
</evidence>
<dbReference type="EMBL" id="CABFNO020001255">
    <property type="protein sequence ID" value="CAG9975160.1"/>
    <property type="molecule type" value="Genomic_DNA"/>
</dbReference>